<sequence>MNPPFAPIRGPFDELAVHNGWTRGMAQLCNAAITENVLPRKLSTSVLMLWLYRERGMGGGIDSKAAVAAVLLTAAMMAAVAEGGSWCIARSGASQTALQTALDYACGAGADCTPIQASGFCYLPNTLQAHASYAFNSYYQRNNMSPGSCDFAGTATVTITDPSQSSVLGPPLALSLPNLPSHTRVRCSCGEHISRR</sequence>
<keyword evidence="2" id="KW-1003">Cell membrane</keyword>
<keyword evidence="5" id="KW-0472">Membrane</keyword>
<evidence type="ECO:0000256" key="3">
    <source>
        <dbReference type="ARBA" id="ARBA00022622"/>
    </source>
</evidence>
<dbReference type="OrthoDB" id="417697at2759"/>
<dbReference type="SMART" id="SM00768">
    <property type="entry name" value="X8"/>
    <property type="match status" value="1"/>
</dbReference>
<keyword evidence="10" id="KW-1185">Reference proteome</keyword>
<dbReference type="FunFam" id="1.20.58.1040:FF:000001">
    <property type="entry name" value="Glucan endo-1,3-beta-glucosidase 4"/>
    <property type="match status" value="1"/>
</dbReference>
<dbReference type="InterPro" id="IPR012946">
    <property type="entry name" value="X8"/>
</dbReference>
<dbReference type="Pfam" id="PF07983">
    <property type="entry name" value="X8"/>
    <property type="match status" value="1"/>
</dbReference>
<dbReference type="GO" id="GO:0005886">
    <property type="term" value="C:plasma membrane"/>
    <property type="evidence" value="ECO:0007669"/>
    <property type="project" value="UniProtKB-SubCell"/>
</dbReference>
<gene>
    <name evidence="9" type="ORF">Taro_004828</name>
</gene>
<keyword evidence="6" id="KW-1015">Disulfide bond</keyword>
<feature type="domain" description="X8" evidence="8">
    <location>
        <begin position="85"/>
        <end position="168"/>
    </location>
</feature>
<dbReference type="InterPro" id="IPR044788">
    <property type="entry name" value="X8_dom_prot"/>
</dbReference>
<organism evidence="9 10">
    <name type="scientific">Colocasia esculenta</name>
    <name type="common">Wild taro</name>
    <name type="synonym">Arum esculentum</name>
    <dbReference type="NCBI Taxonomy" id="4460"/>
    <lineage>
        <taxon>Eukaryota</taxon>
        <taxon>Viridiplantae</taxon>
        <taxon>Streptophyta</taxon>
        <taxon>Embryophyta</taxon>
        <taxon>Tracheophyta</taxon>
        <taxon>Spermatophyta</taxon>
        <taxon>Magnoliopsida</taxon>
        <taxon>Liliopsida</taxon>
        <taxon>Araceae</taxon>
        <taxon>Aroideae</taxon>
        <taxon>Colocasieae</taxon>
        <taxon>Colocasia</taxon>
    </lineage>
</organism>
<evidence type="ECO:0000256" key="2">
    <source>
        <dbReference type="ARBA" id="ARBA00022475"/>
    </source>
</evidence>
<keyword evidence="3" id="KW-0336">GPI-anchor</keyword>
<evidence type="ECO:0000313" key="10">
    <source>
        <dbReference type="Proteomes" id="UP000652761"/>
    </source>
</evidence>
<evidence type="ECO:0000256" key="6">
    <source>
        <dbReference type="ARBA" id="ARBA00023157"/>
    </source>
</evidence>
<dbReference type="Gene3D" id="1.20.58.1040">
    <property type="match status" value="1"/>
</dbReference>
<evidence type="ECO:0000259" key="8">
    <source>
        <dbReference type="SMART" id="SM00768"/>
    </source>
</evidence>
<dbReference type="PANTHER" id="PTHR31044:SF47">
    <property type="entry name" value="CARBOHYDRATE-BINDING X8 DOMAIN SUPERFAMILY PROTEIN"/>
    <property type="match status" value="1"/>
</dbReference>
<name>A0A843TJ85_COLES</name>
<keyword evidence="7" id="KW-0325">Glycoprotein</keyword>
<evidence type="ECO:0000256" key="5">
    <source>
        <dbReference type="ARBA" id="ARBA00023136"/>
    </source>
</evidence>
<evidence type="ECO:0000256" key="7">
    <source>
        <dbReference type="ARBA" id="ARBA00023180"/>
    </source>
</evidence>
<dbReference type="AlphaFoldDB" id="A0A843TJ85"/>
<comment type="caution">
    <text evidence="9">The sequence shown here is derived from an EMBL/GenBank/DDBJ whole genome shotgun (WGS) entry which is preliminary data.</text>
</comment>
<dbReference type="EMBL" id="NMUH01000131">
    <property type="protein sequence ID" value="MQL72482.1"/>
    <property type="molecule type" value="Genomic_DNA"/>
</dbReference>
<evidence type="ECO:0000256" key="4">
    <source>
        <dbReference type="ARBA" id="ARBA00022729"/>
    </source>
</evidence>
<protein>
    <recommendedName>
        <fullName evidence="8">X8 domain-containing protein</fullName>
    </recommendedName>
</protein>
<evidence type="ECO:0000256" key="1">
    <source>
        <dbReference type="ARBA" id="ARBA00004609"/>
    </source>
</evidence>
<comment type="subcellular location">
    <subcellularLocation>
        <location evidence="1">Cell membrane</location>
        <topology evidence="1">Lipid-anchor</topology>
        <topology evidence="1">GPI-anchor</topology>
    </subcellularLocation>
</comment>
<dbReference type="Proteomes" id="UP000652761">
    <property type="component" value="Unassembled WGS sequence"/>
</dbReference>
<dbReference type="PANTHER" id="PTHR31044">
    <property type="entry name" value="BETA-1,3 GLUCANASE"/>
    <property type="match status" value="1"/>
</dbReference>
<keyword evidence="4" id="KW-0732">Signal</keyword>
<accession>A0A843TJ85</accession>
<dbReference type="GO" id="GO:0009506">
    <property type="term" value="C:plasmodesma"/>
    <property type="evidence" value="ECO:0007669"/>
    <property type="project" value="UniProtKB-ARBA"/>
</dbReference>
<evidence type="ECO:0000313" key="9">
    <source>
        <dbReference type="EMBL" id="MQL72482.1"/>
    </source>
</evidence>
<keyword evidence="3" id="KW-0449">Lipoprotein</keyword>
<proteinExistence type="predicted"/>
<reference evidence="9" key="1">
    <citation type="submission" date="2017-07" db="EMBL/GenBank/DDBJ databases">
        <title>Taro Niue Genome Assembly and Annotation.</title>
        <authorList>
            <person name="Atibalentja N."/>
            <person name="Keating K."/>
            <person name="Fields C.J."/>
        </authorList>
    </citation>
    <scope>NUCLEOTIDE SEQUENCE</scope>
    <source>
        <strain evidence="9">Niue_2</strain>
        <tissue evidence="9">Leaf</tissue>
    </source>
</reference>
<dbReference type="GO" id="GO:0098552">
    <property type="term" value="C:side of membrane"/>
    <property type="evidence" value="ECO:0007669"/>
    <property type="project" value="UniProtKB-KW"/>
</dbReference>